<accession>A0A7S7NTC3</accession>
<dbReference type="EMBL" id="CP063849">
    <property type="protein sequence ID" value="QOY89462.1"/>
    <property type="molecule type" value="Genomic_DNA"/>
</dbReference>
<dbReference type="AlphaFoldDB" id="A0A7S7NTC3"/>
<evidence type="ECO:0000313" key="2">
    <source>
        <dbReference type="EMBL" id="QOY89462.1"/>
    </source>
</evidence>
<dbReference type="Proteomes" id="UP000593892">
    <property type="component" value="Chromosome"/>
</dbReference>
<organism evidence="2 3">
    <name type="scientific">Paludibaculum fermentans</name>
    <dbReference type="NCBI Taxonomy" id="1473598"/>
    <lineage>
        <taxon>Bacteria</taxon>
        <taxon>Pseudomonadati</taxon>
        <taxon>Acidobacteriota</taxon>
        <taxon>Terriglobia</taxon>
        <taxon>Bryobacterales</taxon>
        <taxon>Bryobacteraceae</taxon>
        <taxon>Paludibaculum</taxon>
    </lineage>
</organism>
<feature type="transmembrane region" description="Helical" evidence="1">
    <location>
        <begin position="39"/>
        <end position="57"/>
    </location>
</feature>
<sequence length="90" mass="9697">MIRLAWSFGLLAAAQGVFLLWRGSPIVRSDVGPGGDLRYGLAVTLLAIPALLLMQYFRLPLLAGGVFSGFWLLLIALLVLEALAGKPLIY</sequence>
<dbReference type="RefSeq" id="WP_194451124.1">
    <property type="nucleotide sequence ID" value="NZ_CP063849.1"/>
</dbReference>
<proteinExistence type="predicted"/>
<evidence type="ECO:0000256" key="1">
    <source>
        <dbReference type="SAM" id="Phobius"/>
    </source>
</evidence>
<keyword evidence="1" id="KW-1133">Transmembrane helix</keyword>
<evidence type="ECO:0000313" key="3">
    <source>
        <dbReference type="Proteomes" id="UP000593892"/>
    </source>
</evidence>
<name>A0A7S7NTC3_PALFE</name>
<keyword evidence="3" id="KW-1185">Reference proteome</keyword>
<reference evidence="2 3" key="1">
    <citation type="submission" date="2020-10" db="EMBL/GenBank/DDBJ databases">
        <title>Complete genome sequence of Paludibaculum fermentans P105T, a facultatively anaerobic acidobacterium capable of dissimilatory Fe(III) reduction.</title>
        <authorList>
            <person name="Dedysh S.N."/>
            <person name="Beletsky A.V."/>
            <person name="Kulichevskaya I.S."/>
            <person name="Mardanov A.V."/>
            <person name="Ravin N.V."/>
        </authorList>
    </citation>
    <scope>NUCLEOTIDE SEQUENCE [LARGE SCALE GENOMIC DNA]</scope>
    <source>
        <strain evidence="2 3">P105</strain>
    </source>
</reference>
<keyword evidence="1" id="KW-0472">Membrane</keyword>
<feature type="transmembrane region" description="Helical" evidence="1">
    <location>
        <begin position="69"/>
        <end position="89"/>
    </location>
</feature>
<gene>
    <name evidence="2" type="ORF">IRI77_05790</name>
</gene>
<dbReference type="KEGG" id="pfer:IRI77_05790"/>
<keyword evidence="1" id="KW-0812">Transmembrane</keyword>
<protein>
    <submittedName>
        <fullName evidence="2">Uncharacterized protein</fullName>
    </submittedName>
</protein>